<gene>
    <name evidence="9" type="ORF">ENU74_04300</name>
</gene>
<evidence type="ECO:0000256" key="6">
    <source>
        <dbReference type="ARBA" id="ARBA00023136"/>
    </source>
</evidence>
<evidence type="ECO:0000256" key="5">
    <source>
        <dbReference type="ARBA" id="ARBA00022989"/>
    </source>
</evidence>
<evidence type="ECO:0000256" key="1">
    <source>
        <dbReference type="ARBA" id="ARBA00004162"/>
    </source>
</evidence>
<keyword evidence="5 8" id="KW-1133">Transmembrane helix</keyword>
<dbReference type="PANTHER" id="PTHR30558:SF7">
    <property type="entry name" value="TOL-PAL SYSTEM PROTEIN TOLR"/>
    <property type="match status" value="1"/>
</dbReference>
<evidence type="ECO:0000256" key="8">
    <source>
        <dbReference type="SAM" id="Phobius"/>
    </source>
</evidence>
<protein>
    <submittedName>
        <fullName evidence="9">Biopolymer transporter ExbD</fullName>
    </submittedName>
</protein>
<dbReference type="GO" id="GO:0015031">
    <property type="term" value="P:protein transport"/>
    <property type="evidence" value="ECO:0007669"/>
    <property type="project" value="UniProtKB-KW"/>
</dbReference>
<dbReference type="PANTHER" id="PTHR30558">
    <property type="entry name" value="EXBD MEMBRANE COMPONENT OF PMF-DRIVEN MACROMOLECULE IMPORT SYSTEM"/>
    <property type="match status" value="1"/>
</dbReference>
<evidence type="ECO:0000256" key="7">
    <source>
        <dbReference type="RuleBase" id="RU003879"/>
    </source>
</evidence>
<dbReference type="InterPro" id="IPR003400">
    <property type="entry name" value="ExbD"/>
</dbReference>
<proteinExistence type="inferred from homology"/>
<keyword evidence="7" id="KW-0813">Transport</keyword>
<keyword evidence="7" id="KW-0653">Protein transport</keyword>
<sequence>MLRRKIGKNKNFLNELNITSLVDISLTLVIGFIVALPYFFESGIFVSQAKLTKAADNSPIPELKVNIYLTKDGEIILNEKKVNFDVFKKLLPQLLERSWEKKVLISADSQVKYEKIINILDFCKESGAKELILIRKR</sequence>
<evidence type="ECO:0000256" key="2">
    <source>
        <dbReference type="ARBA" id="ARBA00005811"/>
    </source>
</evidence>
<evidence type="ECO:0000313" key="9">
    <source>
        <dbReference type="EMBL" id="HGK63795.1"/>
    </source>
</evidence>
<dbReference type="Gene3D" id="3.30.420.270">
    <property type="match status" value="1"/>
</dbReference>
<organism evidence="9">
    <name type="scientific">candidate division WOR-3 bacterium</name>
    <dbReference type="NCBI Taxonomy" id="2052148"/>
    <lineage>
        <taxon>Bacteria</taxon>
        <taxon>Bacteria division WOR-3</taxon>
    </lineage>
</organism>
<keyword evidence="6 8" id="KW-0472">Membrane</keyword>
<dbReference type="GO" id="GO:0022857">
    <property type="term" value="F:transmembrane transporter activity"/>
    <property type="evidence" value="ECO:0007669"/>
    <property type="project" value="InterPro"/>
</dbReference>
<evidence type="ECO:0000256" key="4">
    <source>
        <dbReference type="ARBA" id="ARBA00022692"/>
    </source>
</evidence>
<name>A0A7V4E448_UNCW3</name>
<dbReference type="EMBL" id="DTDR01000111">
    <property type="protein sequence ID" value="HGK63795.1"/>
    <property type="molecule type" value="Genomic_DNA"/>
</dbReference>
<comment type="caution">
    <text evidence="9">The sequence shown here is derived from an EMBL/GenBank/DDBJ whole genome shotgun (WGS) entry which is preliminary data.</text>
</comment>
<dbReference type="Pfam" id="PF02472">
    <property type="entry name" value="ExbD"/>
    <property type="match status" value="1"/>
</dbReference>
<dbReference type="GO" id="GO:0005886">
    <property type="term" value="C:plasma membrane"/>
    <property type="evidence" value="ECO:0007669"/>
    <property type="project" value="UniProtKB-SubCell"/>
</dbReference>
<feature type="transmembrane region" description="Helical" evidence="8">
    <location>
        <begin position="21"/>
        <end position="40"/>
    </location>
</feature>
<comment type="similarity">
    <text evidence="2 7">Belongs to the ExbD/TolR family.</text>
</comment>
<accession>A0A7V4E448</accession>
<evidence type="ECO:0000256" key="3">
    <source>
        <dbReference type="ARBA" id="ARBA00022475"/>
    </source>
</evidence>
<dbReference type="AlphaFoldDB" id="A0A7V4E448"/>
<keyword evidence="3" id="KW-1003">Cell membrane</keyword>
<comment type="subcellular location">
    <subcellularLocation>
        <location evidence="1">Cell membrane</location>
        <topology evidence="1">Single-pass membrane protein</topology>
    </subcellularLocation>
    <subcellularLocation>
        <location evidence="7">Cell membrane</location>
        <topology evidence="7">Single-pass type II membrane protein</topology>
    </subcellularLocation>
</comment>
<keyword evidence="4 7" id="KW-0812">Transmembrane</keyword>
<reference evidence="9" key="1">
    <citation type="journal article" date="2020" name="mSystems">
        <title>Genome- and Community-Level Interaction Insights into Carbon Utilization and Element Cycling Functions of Hydrothermarchaeota in Hydrothermal Sediment.</title>
        <authorList>
            <person name="Zhou Z."/>
            <person name="Liu Y."/>
            <person name="Xu W."/>
            <person name="Pan J."/>
            <person name="Luo Z.H."/>
            <person name="Li M."/>
        </authorList>
    </citation>
    <scope>NUCLEOTIDE SEQUENCE [LARGE SCALE GENOMIC DNA]</scope>
    <source>
        <strain evidence="9">SpSt-697</strain>
    </source>
</reference>